<evidence type="ECO:0000256" key="1">
    <source>
        <dbReference type="SAM" id="MobiDB-lite"/>
    </source>
</evidence>
<sequence>MTSEQAPRDTAVIDPVPIRVLEARRIQDHYGGTAVWFGYFTRSWWALLPEARLVEGTTPERLGAAIAAARGGVASLDPERQRERDRARRAGRP</sequence>
<evidence type="ECO:0000313" key="2">
    <source>
        <dbReference type="EMBL" id="NYD49520.1"/>
    </source>
</evidence>
<dbReference type="RefSeq" id="WP_179846218.1">
    <property type="nucleotide sequence ID" value="NZ_JACCBA010000001.1"/>
</dbReference>
<dbReference type="AlphaFoldDB" id="A0A7Y9ELU6"/>
<keyword evidence="3" id="KW-1185">Reference proteome</keyword>
<gene>
    <name evidence="2" type="ORF">BJY14_005503</name>
</gene>
<name>A0A7Y9ELU6_9ACTN</name>
<organism evidence="2 3">
    <name type="scientific">Actinomadura luteofluorescens</name>
    <dbReference type="NCBI Taxonomy" id="46163"/>
    <lineage>
        <taxon>Bacteria</taxon>
        <taxon>Bacillati</taxon>
        <taxon>Actinomycetota</taxon>
        <taxon>Actinomycetes</taxon>
        <taxon>Streptosporangiales</taxon>
        <taxon>Thermomonosporaceae</taxon>
        <taxon>Actinomadura</taxon>
    </lineage>
</organism>
<proteinExistence type="predicted"/>
<reference evidence="2 3" key="1">
    <citation type="submission" date="2020-07" db="EMBL/GenBank/DDBJ databases">
        <title>Sequencing the genomes of 1000 actinobacteria strains.</title>
        <authorList>
            <person name="Klenk H.-P."/>
        </authorList>
    </citation>
    <scope>NUCLEOTIDE SEQUENCE [LARGE SCALE GENOMIC DNA]</scope>
    <source>
        <strain evidence="2 3">DSM 40398</strain>
    </source>
</reference>
<dbReference type="EMBL" id="JACCBA010000001">
    <property type="protein sequence ID" value="NYD49520.1"/>
    <property type="molecule type" value="Genomic_DNA"/>
</dbReference>
<feature type="compositionally biased region" description="Basic and acidic residues" evidence="1">
    <location>
        <begin position="77"/>
        <end position="93"/>
    </location>
</feature>
<dbReference type="Proteomes" id="UP000529783">
    <property type="component" value="Unassembled WGS sequence"/>
</dbReference>
<comment type="caution">
    <text evidence="2">The sequence shown here is derived from an EMBL/GenBank/DDBJ whole genome shotgun (WGS) entry which is preliminary data.</text>
</comment>
<protein>
    <submittedName>
        <fullName evidence="2">Uncharacterized protein</fullName>
    </submittedName>
</protein>
<accession>A0A7Y9ELU6</accession>
<feature type="region of interest" description="Disordered" evidence="1">
    <location>
        <begin position="73"/>
        <end position="93"/>
    </location>
</feature>
<evidence type="ECO:0000313" key="3">
    <source>
        <dbReference type="Proteomes" id="UP000529783"/>
    </source>
</evidence>